<dbReference type="CDD" id="cd06445">
    <property type="entry name" value="ATase"/>
    <property type="match status" value="1"/>
</dbReference>
<evidence type="ECO:0000313" key="4">
    <source>
        <dbReference type="Proteomes" id="UP001239167"/>
    </source>
</evidence>
<gene>
    <name evidence="3" type="ORF">J2S01_002014</name>
</gene>
<comment type="caution">
    <text evidence="3">The sequence shown here is derived from an EMBL/GenBank/DDBJ whole genome shotgun (WGS) entry which is preliminary data.</text>
</comment>
<keyword evidence="4" id="KW-1185">Reference proteome</keyword>
<dbReference type="RefSeq" id="WP_196605430.1">
    <property type="nucleotide sequence ID" value="NZ_CP116940.1"/>
</dbReference>
<dbReference type="Proteomes" id="UP001239167">
    <property type="component" value="Unassembled WGS sequence"/>
</dbReference>
<dbReference type="Pfam" id="PF01035">
    <property type="entry name" value="DNA_binding_1"/>
    <property type="match status" value="1"/>
</dbReference>
<dbReference type="GO" id="GO:0032259">
    <property type="term" value="P:methylation"/>
    <property type="evidence" value="ECO:0007669"/>
    <property type="project" value="UniProtKB-KW"/>
</dbReference>
<evidence type="ECO:0000313" key="3">
    <source>
        <dbReference type="EMBL" id="MDQ0204286.1"/>
    </source>
</evidence>
<dbReference type="PANTHER" id="PTHR10815:SF13">
    <property type="entry name" value="METHYLATED-DNA--PROTEIN-CYSTEINE METHYLTRANSFERASE"/>
    <property type="match status" value="1"/>
</dbReference>
<organism evidence="3 4">
    <name type="scientific">Pectinatus haikarae</name>
    <dbReference type="NCBI Taxonomy" id="349096"/>
    <lineage>
        <taxon>Bacteria</taxon>
        <taxon>Bacillati</taxon>
        <taxon>Bacillota</taxon>
        <taxon>Negativicutes</taxon>
        <taxon>Selenomonadales</taxon>
        <taxon>Selenomonadaceae</taxon>
        <taxon>Pectinatus</taxon>
    </lineage>
</organism>
<dbReference type="EC" id="2.1.1.63" evidence="3"/>
<keyword evidence="3" id="KW-0489">Methyltransferase</keyword>
<dbReference type="PANTHER" id="PTHR10815">
    <property type="entry name" value="METHYLATED-DNA--PROTEIN-CYSTEINE METHYLTRANSFERASE"/>
    <property type="match status" value="1"/>
</dbReference>
<proteinExistence type="predicted"/>
<dbReference type="SUPFAM" id="SSF53155">
    <property type="entry name" value="Methylated DNA-protein cysteine methyltransferase domain"/>
    <property type="match status" value="1"/>
</dbReference>
<dbReference type="SUPFAM" id="SSF46767">
    <property type="entry name" value="Methylated DNA-protein cysteine methyltransferase, C-terminal domain"/>
    <property type="match status" value="1"/>
</dbReference>
<protein>
    <submittedName>
        <fullName evidence="3">Methylated-DNA-[protein]-cysteine S-methyltransferase</fullName>
        <ecNumber evidence="3">2.1.1.63</ecNumber>
    </submittedName>
</protein>
<feature type="domain" description="Methylated-DNA-[protein]-cysteine S-methyltransferase DNA binding" evidence="2">
    <location>
        <begin position="71"/>
        <end position="150"/>
    </location>
</feature>
<dbReference type="InterPro" id="IPR014048">
    <property type="entry name" value="MethylDNA_cys_MeTrfase_DNA-bd"/>
</dbReference>
<keyword evidence="1" id="KW-0227">DNA damage</keyword>
<dbReference type="GO" id="GO:0003908">
    <property type="term" value="F:methylated-DNA-[protein]-cysteine S-methyltransferase activity"/>
    <property type="evidence" value="ECO:0007669"/>
    <property type="project" value="UniProtKB-EC"/>
</dbReference>
<dbReference type="InterPro" id="IPR036388">
    <property type="entry name" value="WH-like_DNA-bd_sf"/>
</dbReference>
<dbReference type="InterPro" id="IPR036217">
    <property type="entry name" value="MethylDNA_cys_MeTrfase_DNAb"/>
</dbReference>
<sequence>MKKRFVYQTKIGNIYITEEKSFITGISYHKPFTPALETETLLIRETYMQITEYLSGVRKGFLLPLRQDGTAFQKKIWEALLQIPYGYTCSYGELAAAVGKPKAIRAVETAKNKNHIDICIPSHRLVNEAGILPVHTRNIKVKKFLLELEHKNV</sequence>
<evidence type="ECO:0000256" key="1">
    <source>
        <dbReference type="ARBA" id="ARBA00022763"/>
    </source>
</evidence>
<name>A0ABT9Y9S8_9FIRM</name>
<evidence type="ECO:0000259" key="2">
    <source>
        <dbReference type="Pfam" id="PF01035"/>
    </source>
</evidence>
<dbReference type="InterPro" id="IPR036631">
    <property type="entry name" value="MGMT_N_sf"/>
</dbReference>
<dbReference type="NCBIfam" id="TIGR00589">
    <property type="entry name" value="ogt"/>
    <property type="match status" value="1"/>
</dbReference>
<dbReference type="EMBL" id="JAUSUE010000014">
    <property type="protein sequence ID" value="MDQ0204286.1"/>
    <property type="molecule type" value="Genomic_DNA"/>
</dbReference>
<keyword evidence="3" id="KW-0808">Transferase</keyword>
<accession>A0ABT9Y9S8</accession>
<dbReference type="Gene3D" id="1.10.10.10">
    <property type="entry name" value="Winged helix-like DNA-binding domain superfamily/Winged helix DNA-binding domain"/>
    <property type="match status" value="1"/>
</dbReference>
<reference evidence="3 4" key="1">
    <citation type="submission" date="2023-07" db="EMBL/GenBank/DDBJ databases">
        <title>Genomic Encyclopedia of Type Strains, Phase IV (KMG-IV): sequencing the most valuable type-strain genomes for metagenomic binning, comparative biology and taxonomic classification.</title>
        <authorList>
            <person name="Goeker M."/>
        </authorList>
    </citation>
    <scope>NUCLEOTIDE SEQUENCE [LARGE SCALE GENOMIC DNA]</scope>
    <source>
        <strain evidence="3 4">DSM 16980</strain>
    </source>
</reference>